<keyword evidence="1 2" id="KW-0238">DNA-binding</keyword>
<dbReference type="Pfam" id="PF00436">
    <property type="entry name" value="SSB"/>
    <property type="match status" value="1"/>
</dbReference>
<dbReference type="PROSITE" id="PS50935">
    <property type="entry name" value="SSB"/>
    <property type="match status" value="1"/>
</dbReference>
<dbReference type="HAMAP" id="MF_00984">
    <property type="entry name" value="SSB"/>
    <property type="match status" value="1"/>
</dbReference>
<keyword evidence="5" id="KW-1185">Reference proteome</keyword>
<proteinExistence type="inferred from homology"/>
<name>A0ABT5ASZ0_9CYAN</name>
<dbReference type="GO" id="GO:0003677">
    <property type="term" value="F:DNA binding"/>
    <property type="evidence" value="ECO:0007669"/>
    <property type="project" value="UniProtKB-KW"/>
</dbReference>
<dbReference type="NCBIfam" id="TIGR00621">
    <property type="entry name" value="ssb"/>
    <property type="match status" value="1"/>
</dbReference>
<evidence type="ECO:0000313" key="5">
    <source>
        <dbReference type="Proteomes" id="UP001212499"/>
    </source>
</evidence>
<evidence type="ECO:0000313" key="4">
    <source>
        <dbReference type="EMBL" id="MDB9540400.1"/>
    </source>
</evidence>
<dbReference type="RefSeq" id="WP_271733617.1">
    <property type="nucleotide sequence ID" value="NZ_JANQDP010000142.1"/>
</dbReference>
<organism evidence="4 5">
    <name type="scientific">Anabaenopsis arnoldii</name>
    <dbReference type="NCBI Taxonomy" id="2152938"/>
    <lineage>
        <taxon>Bacteria</taxon>
        <taxon>Bacillati</taxon>
        <taxon>Cyanobacteriota</taxon>
        <taxon>Cyanophyceae</taxon>
        <taxon>Nostocales</taxon>
        <taxon>Nodulariaceae</taxon>
        <taxon>Anabaenopsis</taxon>
    </lineage>
</organism>
<evidence type="ECO:0000256" key="2">
    <source>
        <dbReference type="HAMAP-Rule" id="MF_00984"/>
    </source>
</evidence>
<comment type="caution">
    <text evidence="2">Lacks conserved residue(s) required for the propagation of feature annotation.</text>
</comment>
<dbReference type="InterPro" id="IPR012340">
    <property type="entry name" value="NA-bd_OB-fold"/>
</dbReference>
<dbReference type="Proteomes" id="UP001212499">
    <property type="component" value="Unassembled WGS sequence"/>
</dbReference>
<dbReference type="EMBL" id="JAQMUH010000136">
    <property type="protein sequence ID" value="MDB9540400.1"/>
    <property type="molecule type" value="Genomic_DNA"/>
</dbReference>
<dbReference type="InterPro" id="IPR011344">
    <property type="entry name" value="ssDNA-bd"/>
</dbReference>
<accession>A0ABT5ASZ0</accession>
<comment type="caution">
    <text evidence="4">The sequence shown here is derived from an EMBL/GenBank/DDBJ whole genome shotgun (WGS) entry which is preliminary data.</text>
</comment>
<dbReference type="Gene3D" id="2.40.50.140">
    <property type="entry name" value="Nucleic acid-binding proteins"/>
    <property type="match status" value="1"/>
</dbReference>
<reference evidence="4 5" key="1">
    <citation type="submission" date="2023-01" db="EMBL/GenBank/DDBJ databases">
        <title>Genomes from the Australian National Cyanobacteria Reference Collection.</title>
        <authorList>
            <person name="Willis A."/>
            <person name="Lee E.M.F."/>
        </authorList>
    </citation>
    <scope>NUCLEOTIDE SEQUENCE [LARGE SCALE GENOMIC DNA]</scope>
    <source>
        <strain evidence="4 5">CS-1033</strain>
    </source>
</reference>
<evidence type="ECO:0000256" key="3">
    <source>
        <dbReference type="PIRNR" id="PIRNR002070"/>
    </source>
</evidence>
<sequence>MSINVVTLVGRVGSDPDIKYFESGTVKCRLTLAVDRRTRNSDEPDWFTLELWGKTAEVAGNYVRKGKQIAVKGSLRFNNWTDRQTGVNRSTPFIHVDQLDLLGSKRDTEGGMADMPSEEF</sequence>
<dbReference type="PANTHER" id="PTHR10302:SF0">
    <property type="entry name" value="SINGLE-STRANDED DNA-BINDING PROTEIN, MITOCHONDRIAL"/>
    <property type="match status" value="1"/>
</dbReference>
<protein>
    <recommendedName>
        <fullName evidence="2 3">Single-stranded DNA-binding protein</fullName>
        <shortName evidence="2">SSB</shortName>
    </recommendedName>
</protein>
<comment type="subunit">
    <text evidence="2">Homotetramer.</text>
</comment>
<dbReference type="InterPro" id="IPR000424">
    <property type="entry name" value="Primosome_PriB/ssb"/>
</dbReference>
<dbReference type="PANTHER" id="PTHR10302">
    <property type="entry name" value="SINGLE-STRANDED DNA-BINDING PROTEIN"/>
    <property type="match status" value="1"/>
</dbReference>
<gene>
    <name evidence="4" type="ORF">PN457_12145</name>
</gene>
<evidence type="ECO:0000256" key="1">
    <source>
        <dbReference type="ARBA" id="ARBA00023125"/>
    </source>
</evidence>
<dbReference type="NCBIfam" id="NF005674">
    <property type="entry name" value="PRK07459.1"/>
    <property type="match status" value="1"/>
</dbReference>
<dbReference type="CDD" id="cd04496">
    <property type="entry name" value="SSB_OBF"/>
    <property type="match status" value="1"/>
</dbReference>
<dbReference type="PIRSF" id="PIRSF002070">
    <property type="entry name" value="SSB"/>
    <property type="match status" value="1"/>
</dbReference>
<dbReference type="SUPFAM" id="SSF50249">
    <property type="entry name" value="Nucleic acid-binding proteins"/>
    <property type="match status" value="1"/>
</dbReference>